<dbReference type="KEGG" id="deo:CAY53_01660"/>
<proteinExistence type="predicted"/>
<dbReference type="OrthoDB" id="5431954at2"/>
<dbReference type="Proteomes" id="UP000239867">
    <property type="component" value="Chromosome"/>
</dbReference>
<accession>A0A2L1GR65</accession>
<evidence type="ECO:0000313" key="2">
    <source>
        <dbReference type="Proteomes" id="UP000239867"/>
    </source>
</evidence>
<keyword evidence="2" id="KW-1185">Reference proteome</keyword>
<protein>
    <submittedName>
        <fullName evidence="1">Uncharacterized protein</fullName>
    </submittedName>
</protein>
<dbReference type="AlphaFoldDB" id="A0A2L1GR65"/>
<reference evidence="1 2" key="1">
    <citation type="journal article" date="2018" name="MBio">
        <title>Insights into the evolution of host association through the isolation and characterization of a novel human periodontal pathobiont, Desulfobulbus oralis.</title>
        <authorList>
            <person name="Cross K.L."/>
            <person name="Chirania P."/>
            <person name="Xiong W."/>
            <person name="Beall C.J."/>
            <person name="Elkins J.G."/>
            <person name="Giannone R.J."/>
            <person name="Griffen A.L."/>
            <person name="Guss A.M."/>
            <person name="Hettich R.L."/>
            <person name="Joshi S.S."/>
            <person name="Mokrzan E.M."/>
            <person name="Martin R.K."/>
            <person name="Zhulin I.B."/>
            <person name="Leys E.J."/>
            <person name="Podar M."/>
        </authorList>
    </citation>
    <scope>NUCLEOTIDE SEQUENCE [LARGE SCALE GENOMIC DNA]</scope>
    <source>
        <strain evidence="1 2">ORNL</strain>
    </source>
</reference>
<dbReference type="EMBL" id="CP021255">
    <property type="protein sequence ID" value="AVD72183.1"/>
    <property type="molecule type" value="Genomic_DNA"/>
</dbReference>
<organism evidence="1 2">
    <name type="scientific">Desulfobulbus oralis</name>
    <dbReference type="NCBI Taxonomy" id="1986146"/>
    <lineage>
        <taxon>Bacteria</taxon>
        <taxon>Pseudomonadati</taxon>
        <taxon>Thermodesulfobacteriota</taxon>
        <taxon>Desulfobulbia</taxon>
        <taxon>Desulfobulbales</taxon>
        <taxon>Desulfobulbaceae</taxon>
        <taxon>Desulfobulbus</taxon>
    </lineage>
</organism>
<evidence type="ECO:0000313" key="1">
    <source>
        <dbReference type="EMBL" id="AVD72183.1"/>
    </source>
</evidence>
<name>A0A2L1GR65_9BACT</name>
<gene>
    <name evidence="1" type="ORF">CAY53_01660</name>
</gene>
<sequence>MRRIRRPVGEPLGKISCPRCGNSTRFVEQLESVLVTTTYLQNDDGSFTPLEQNSDAEGELSFLCGECGYDMTPFHGHFREMVF</sequence>